<dbReference type="InterPro" id="IPR001633">
    <property type="entry name" value="EAL_dom"/>
</dbReference>
<dbReference type="SMART" id="SM00052">
    <property type="entry name" value="EAL"/>
    <property type="match status" value="1"/>
</dbReference>
<evidence type="ECO:0000313" key="5">
    <source>
        <dbReference type="Proteomes" id="UP000050297"/>
    </source>
</evidence>
<organism evidence="4 5">
    <name type="scientific">Pseudomonas syringae pv. aceris</name>
    <dbReference type="NCBI Taxonomy" id="199198"/>
    <lineage>
        <taxon>Bacteria</taxon>
        <taxon>Pseudomonadati</taxon>
        <taxon>Pseudomonadota</taxon>
        <taxon>Gammaproteobacteria</taxon>
        <taxon>Pseudomonadales</taxon>
        <taxon>Pseudomonadaceae</taxon>
        <taxon>Pseudomonas</taxon>
        <taxon>Pseudomonas syringae</taxon>
    </lineage>
</organism>
<dbReference type="InterPro" id="IPR050706">
    <property type="entry name" value="Cyclic-di-GMP_PDE-like"/>
</dbReference>
<dbReference type="Gene3D" id="3.30.70.270">
    <property type="match status" value="1"/>
</dbReference>
<dbReference type="InterPro" id="IPR000160">
    <property type="entry name" value="GGDEF_dom"/>
</dbReference>
<dbReference type="Gene3D" id="3.20.20.450">
    <property type="entry name" value="EAL domain"/>
    <property type="match status" value="1"/>
</dbReference>
<dbReference type="PROSITE" id="PS50887">
    <property type="entry name" value="GGDEF"/>
    <property type="match status" value="1"/>
</dbReference>
<dbReference type="CDD" id="cd01949">
    <property type="entry name" value="GGDEF"/>
    <property type="match status" value="1"/>
</dbReference>
<gene>
    <name evidence="4" type="ORF">ALO91_03995</name>
</gene>
<dbReference type="EMBL" id="LJPM01000414">
    <property type="protein sequence ID" value="KPW15854.1"/>
    <property type="molecule type" value="Genomic_DNA"/>
</dbReference>
<evidence type="ECO:0000259" key="2">
    <source>
        <dbReference type="PROSITE" id="PS50883"/>
    </source>
</evidence>
<dbReference type="PROSITE" id="PS50883">
    <property type="entry name" value="EAL"/>
    <property type="match status" value="1"/>
</dbReference>
<evidence type="ECO:0000256" key="1">
    <source>
        <dbReference type="SAM" id="Phobius"/>
    </source>
</evidence>
<dbReference type="NCBIfam" id="TIGR00254">
    <property type="entry name" value="GGDEF"/>
    <property type="match status" value="1"/>
</dbReference>
<dbReference type="GO" id="GO:0071111">
    <property type="term" value="F:cyclic-guanylate-specific phosphodiesterase activity"/>
    <property type="evidence" value="ECO:0007669"/>
    <property type="project" value="InterPro"/>
</dbReference>
<dbReference type="Proteomes" id="UP000050297">
    <property type="component" value="Unassembled WGS sequence"/>
</dbReference>
<protein>
    <submittedName>
        <fullName evidence="4">GGDEF domain-containing protein</fullName>
    </submittedName>
</protein>
<reference evidence="4 5" key="1">
    <citation type="submission" date="2015-09" db="EMBL/GenBank/DDBJ databases">
        <title>Genome announcement of multiple Pseudomonas syringae strains.</title>
        <authorList>
            <person name="Thakur S."/>
            <person name="Wang P.W."/>
            <person name="Gong Y."/>
            <person name="Weir B.S."/>
            <person name="Guttman D.S."/>
        </authorList>
    </citation>
    <scope>NUCLEOTIDE SEQUENCE [LARGE SCALE GENOMIC DNA]</scope>
    <source>
        <strain evidence="4 5">ICMP2802</strain>
    </source>
</reference>
<feature type="domain" description="EAL" evidence="2">
    <location>
        <begin position="275"/>
        <end position="526"/>
    </location>
</feature>
<dbReference type="Pfam" id="PF00563">
    <property type="entry name" value="EAL"/>
    <property type="match status" value="1"/>
</dbReference>
<dbReference type="SMART" id="SM00267">
    <property type="entry name" value="GGDEF"/>
    <property type="match status" value="1"/>
</dbReference>
<dbReference type="PATRIC" id="fig|199198.5.peg.5768"/>
<comment type="caution">
    <text evidence="4">The sequence shown here is derived from an EMBL/GenBank/DDBJ whole genome shotgun (WGS) entry which is preliminary data.</text>
</comment>
<feature type="transmembrane region" description="Helical" evidence="1">
    <location>
        <begin position="20"/>
        <end position="40"/>
    </location>
</feature>
<sequence length="538" mass="60757">MSENMPDLNCYNPYRLPRLLSLTIITIGGLAILWVFKLEALTFQWLGLPYDSSVSNAERWRFVVIVIGLSMLSLILPTAILKHLIRKTRASYLRLQRTQSHTETLAKYDSLSGLINRRIFMDIISDQLGHNRPVVVMLIDLDNFKIINDQHGHSAGDVVLIRVSRRLEEIAEVHGGIAVRLGGDEFCLTFLSHKSENTLSYIAESTIVSLNEPMLDDLSSTQLSVTIGISRSWIDAQEAFALLHCADTAMYRGGNYGRSVYNFYDSEYEKQRCAQTDLDFCLQQAIEREEVVPFFQPIVMLPSQDIVGFEILARWVKSDGSIGMPTDFIPVLERLGLIPAMTRSLVKQACRAAQVWDKQLHLSLNVSAAMIVDELFPEQLLDQLMKEKFPFNRFEVEITEEALVGNLEAAQKNIKKLHAHGITVSLDDFGTGYSGLYHLTRLSIDKIKIDRSFFETGETDHLPMVEAILGMARSLKMKVTAEGIEEVHFPHLPLWLADNGCHYAQGFFYGRPQACIETAAKSLNSLEYVLKEHFRPGG</sequence>
<dbReference type="SUPFAM" id="SSF55073">
    <property type="entry name" value="Nucleotide cyclase"/>
    <property type="match status" value="1"/>
</dbReference>
<dbReference type="InterPro" id="IPR035919">
    <property type="entry name" value="EAL_sf"/>
</dbReference>
<accession>A0A0N8QC56</accession>
<name>A0A0N8QC56_PSESX</name>
<evidence type="ECO:0000313" key="4">
    <source>
        <dbReference type="EMBL" id="KPW15854.1"/>
    </source>
</evidence>
<dbReference type="PANTHER" id="PTHR33121:SF56">
    <property type="entry name" value="SIGNALLING PROTEIN WITH EAL AND C2 DOMAINS"/>
    <property type="match status" value="1"/>
</dbReference>
<proteinExistence type="predicted"/>
<evidence type="ECO:0000259" key="3">
    <source>
        <dbReference type="PROSITE" id="PS50887"/>
    </source>
</evidence>
<keyword evidence="1" id="KW-0472">Membrane</keyword>
<dbReference type="PANTHER" id="PTHR33121">
    <property type="entry name" value="CYCLIC DI-GMP PHOSPHODIESTERASE PDEF"/>
    <property type="match status" value="1"/>
</dbReference>
<keyword evidence="1" id="KW-0812">Transmembrane</keyword>
<dbReference type="CDD" id="cd01948">
    <property type="entry name" value="EAL"/>
    <property type="match status" value="1"/>
</dbReference>
<feature type="transmembrane region" description="Helical" evidence="1">
    <location>
        <begin position="60"/>
        <end position="81"/>
    </location>
</feature>
<dbReference type="InterPro" id="IPR043128">
    <property type="entry name" value="Rev_trsase/Diguanyl_cyclase"/>
</dbReference>
<dbReference type="Pfam" id="PF00990">
    <property type="entry name" value="GGDEF"/>
    <property type="match status" value="1"/>
</dbReference>
<dbReference type="AlphaFoldDB" id="A0A0N8QC56"/>
<keyword evidence="1" id="KW-1133">Transmembrane helix</keyword>
<dbReference type="SUPFAM" id="SSF141868">
    <property type="entry name" value="EAL domain-like"/>
    <property type="match status" value="1"/>
</dbReference>
<feature type="domain" description="GGDEF" evidence="3">
    <location>
        <begin position="132"/>
        <end position="266"/>
    </location>
</feature>
<dbReference type="InterPro" id="IPR029787">
    <property type="entry name" value="Nucleotide_cyclase"/>
</dbReference>